<dbReference type="SUPFAM" id="SSF55729">
    <property type="entry name" value="Acyl-CoA N-acyltransferases (Nat)"/>
    <property type="match status" value="1"/>
</dbReference>
<evidence type="ECO:0000313" key="5">
    <source>
        <dbReference type="Proteomes" id="UP000526302"/>
    </source>
</evidence>
<protein>
    <submittedName>
        <fullName evidence="4">GNAT family N-acetyltransferase</fullName>
    </submittedName>
</protein>
<name>A0A7K4C033_9ARCH</name>
<keyword evidence="2" id="KW-0012">Acyltransferase</keyword>
<dbReference type="InterPro" id="IPR000182">
    <property type="entry name" value="GNAT_dom"/>
</dbReference>
<dbReference type="PROSITE" id="PS51186">
    <property type="entry name" value="GNAT"/>
    <property type="match status" value="1"/>
</dbReference>
<evidence type="ECO:0000259" key="3">
    <source>
        <dbReference type="PROSITE" id="PS51186"/>
    </source>
</evidence>
<evidence type="ECO:0000313" key="4">
    <source>
        <dbReference type="EMBL" id="NMA44817.1"/>
    </source>
</evidence>
<dbReference type="PANTHER" id="PTHR42919">
    <property type="entry name" value="N-ALPHA-ACETYLTRANSFERASE"/>
    <property type="match status" value="1"/>
</dbReference>
<dbReference type="InterPro" id="IPR016181">
    <property type="entry name" value="Acyl_CoA_acyltransferase"/>
</dbReference>
<gene>
    <name evidence="4" type="ORF">GX950_03350</name>
</gene>
<dbReference type="InterPro" id="IPR051556">
    <property type="entry name" value="N-term/lysine_N-AcTrnsfr"/>
</dbReference>
<dbReference type="EMBL" id="JAAZKV010000025">
    <property type="protein sequence ID" value="NMA44817.1"/>
    <property type="molecule type" value="Genomic_DNA"/>
</dbReference>
<dbReference type="AlphaFoldDB" id="A0A7K4C033"/>
<dbReference type="Pfam" id="PF00583">
    <property type="entry name" value="Acetyltransf_1"/>
    <property type="match status" value="1"/>
</dbReference>
<organism evidence="4 5">
    <name type="scientific">Candidatus Iainarchaeum sp</name>
    <dbReference type="NCBI Taxonomy" id="3101447"/>
    <lineage>
        <taxon>Archaea</taxon>
        <taxon>Candidatus Iainarchaeota</taxon>
        <taxon>Candidatus Iainarchaeia</taxon>
        <taxon>Candidatus Iainarchaeales</taxon>
        <taxon>Candidatus Iainarchaeaceae</taxon>
        <taxon>Candidatus Iainarchaeum</taxon>
    </lineage>
</organism>
<accession>A0A7K4C033</accession>
<reference evidence="4 5" key="1">
    <citation type="journal article" date="2020" name="Biotechnol. Biofuels">
        <title>New insights from the biogas microbiome by comprehensive genome-resolved metagenomics of nearly 1600 species originating from multiple anaerobic digesters.</title>
        <authorList>
            <person name="Campanaro S."/>
            <person name="Treu L."/>
            <person name="Rodriguez-R L.M."/>
            <person name="Kovalovszki A."/>
            <person name="Ziels R.M."/>
            <person name="Maus I."/>
            <person name="Zhu X."/>
            <person name="Kougias P.G."/>
            <person name="Basile A."/>
            <person name="Luo G."/>
            <person name="Schluter A."/>
            <person name="Konstantinidis K.T."/>
            <person name="Angelidaki I."/>
        </authorList>
    </citation>
    <scope>NUCLEOTIDE SEQUENCE [LARGE SCALE GENOMIC DNA]</scope>
    <source>
        <strain evidence="4">AS22ysBPME_79</strain>
    </source>
</reference>
<evidence type="ECO:0000256" key="1">
    <source>
        <dbReference type="ARBA" id="ARBA00022679"/>
    </source>
</evidence>
<dbReference type="PANTHER" id="PTHR42919:SF8">
    <property type="entry name" value="N-ALPHA-ACETYLTRANSFERASE 50"/>
    <property type="match status" value="1"/>
</dbReference>
<comment type="caution">
    <text evidence="4">The sequence shown here is derived from an EMBL/GenBank/DDBJ whole genome shotgun (WGS) entry which is preliminary data.</text>
</comment>
<dbReference type="GO" id="GO:0016747">
    <property type="term" value="F:acyltransferase activity, transferring groups other than amino-acyl groups"/>
    <property type="evidence" value="ECO:0007669"/>
    <property type="project" value="InterPro"/>
</dbReference>
<evidence type="ECO:0000256" key="2">
    <source>
        <dbReference type="ARBA" id="ARBA00023315"/>
    </source>
</evidence>
<sequence length="145" mass="17153">MFLFFKAKEDDVSWLDTVINDQFPYTFFSRTDISRKIFDCSFCIWCAFQNNTPIGFVEGEFFENGECRVNAVWVDDFFRRQGVATNLVKKIIAECKKRNVEKIFLLVKENNVDAKSFYKKIGFVFDKTHDKIIDNSKIEVWVLKN</sequence>
<proteinExistence type="predicted"/>
<keyword evidence="1 4" id="KW-0808">Transferase</keyword>
<feature type="domain" description="N-acetyltransferase" evidence="3">
    <location>
        <begin position="2"/>
        <end position="145"/>
    </location>
</feature>
<dbReference type="Proteomes" id="UP000526302">
    <property type="component" value="Unassembled WGS sequence"/>
</dbReference>
<dbReference type="CDD" id="cd04301">
    <property type="entry name" value="NAT_SF"/>
    <property type="match status" value="1"/>
</dbReference>
<dbReference type="Gene3D" id="3.40.630.30">
    <property type="match status" value="1"/>
</dbReference>